<organism evidence="3 4">
    <name type="scientific">Savagea serpentis</name>
    <dbReference type="NCBI Taxonomy" id="2785297"/>
    <lineage>
        <taxon>Bacteria</taxon>
        <taxon>Bacillati</taxon>
        <taxon>Bacillota</taxon>
        <taxon>Bacilli</taxon>
        <taxon>Bacillales</taxon>
        <taxon>Caryophanaceae</taxon>
        <taxon>Savagea</taxon>
    </lineage>
</organism>
<dbReference type="Proteomes" id="UP000622653">
    <property type="component" value="Unassembled WGS sequence"/>
</dbReference>
<gene>
    <name evidence="3" type="ORF">IRY55_03245</name>
</gene>
<dbReference type="EMBL" id="JADKPV010000001">
    <property type="protein sequence ID" value="MBF4500369.1"/>
    <property type="molecule type" value="Genomic_DNA"/>
</dbReference>
<dbReference type="InterPro" id="IPR010318">
    <property type="entry name" value="S-Me-THD_N"/>
</dbReference>
<dbReference type="RefSeq" id="WP_194561811.1">
    <property type="nucleotide sequence ID" value="NZ_JADKPV010000001.1"/>
</dbReference>
<dbReference type="Gene3D" id="3.40.1610.10">
    <property type="entry name" value="CV3147-like domain"/>
    <property type="match status" value="1"/>
</dbReference>
<evidence type="ECO:0000313" key="3">
    <source>
        <dbReference type="EMBL" id="MBF4500369.1"/>
    </source>
</evidence>
<comment type="caution">
    <text evidence="3">The sequence shown here is derived from an EMBL/GenBank/DDBJ whole genome shotgun (WGS) entry which is preliminary data.</text>
</comment>
<evidence type="ECO:0000313" key="4">
    <source>
        <dbReference type="Proteomes" id="UP000622653"/>
    </source>
</evidence>
<dbReference type="SUPFAM" id="SSF160991">
    <property type="entry name" value="CV3147-like"/>
    <property type="match status" value="1"/>
</dbReference>
<sequence length="362" mass="39389">MRWLTENDIEHIAVGAAVLGTGGGGDPFIGKMMALGAIDKHGPVKVINIDELKDDDFVLPVSGMGAPSVLVEKIPSFDQLVNPLKAYEEAIGKKVTVIMPIEVGGVNSLIPVAVAAMTGLPILDGDAMGRAFPEAQMVSFHLDGLKPELVTMADEQGNHVTIRPVNGLWSEKLSRQVTVAMGGSTIVSDYGVDGKQAKKSVIPNTLTLAQKIGELLEKRTEAVHPIEKMLQLLKGRLLFKGKAQLIKRGIQGGFTRGEAHFTGMDDDEHSECILYFQNEHLIAKRDGRPIALTPDLIAVLDEETGMPITTEGLRYGARVIIVAFPAHEKWRTPIGIETAGPRYFKYDVDYVPLEQLHEEELS</sequence>
<evidence type="ECO:0000259" key="2">
    <source>
        <dbReference type="Pfam" id="PF20906"/>
    </source>
</evidence>
<feature type="domain" description="S-Me-THD-like C-terminal" evidence="2">
    <location>
        <begin position="168"/>
        <end position="353"/>
    </location>
</feature>
<dbReference type="InterPro" id="IPR024071">
    <property type="entry name" value="S-Me-THD_C_sf"/>
</dbReference>
<dbReference type="Gene3D" id="2.40.390.10">
    <property type="entry name" value="CV3147-like"/>
    <property type="match status" value="1"/>
</dbReference>
<dbReference type="AlphaFoldDB" id="A0A8J7G8Z9"/>
<dbReference type="Pfam" id="PF06032">
    <property type="entry name" value="S-Me-THD_N"/>
    <property type="match status" value="1"/>
</dbReference>
<accession>A0A8J7G8Z9</accession>
<keyword evidence="4" id="KW-1185">Reference proteome</keyword>
<dbReference type="InterPro" id="IPR048350">
    <property type="entry name" value="S-Me-THD-like_C"/>
</dbReference>
<protein>
    <submittedName>
        <fullName evidence="3">DUF917 domain-containing protein</fullName>
    </submittedName>
</protein>
<feature type="domain" description="S-Me-THD N-terminal" evidence="1">
    <location>
        <begin position="8"/>
        <end position="162"/>
    </location>
</feature>
<name>A0A8J7G8Z9_9BACL</name>
<dbReference type="InterPro" id="IPR027479">
    <property type="entry name" value="S-Me-THD_N_sf"/>
</dbReference>
<evidence type="ECO:0000259" key="1">
    <source>
        <dbReference type="Pfam" id="PF06032"/>
    </source>
</evidence>
<proteinExistence type="predicted"/>
<dbReference type="Pfam" id="PF20906">
    <property type="entry name" value="S-Me-THD_C"/>
    <property type="match status" value="1"/>
</dbReference>
<reference evidence="3" key="1">
    <citation type="submission" date="2020-11" db="EMBL/GenBank/DDBJ databases">
        <title>Multidrug resistant novel bacterium Savagea serpentis sp. nov., isolated from the scats of a vine snake (Ahaetulla nasuta).</title>
        <authorList>
            <person name="Venkata Ramana V."/>
            <person name="Vikas Patil S."/>
            <person name="Yogita Lugani V."/>
        </authorList>
    </citation>
    <scope>NUCLEOTIDE SEQUENCE</scope>
    <source>
        <strain evidence="3">SN6</strain>
    </source>
</reference>